<evidence type="ECO:0000256" key="4">
    <source>
        <dbReference type="ARBA" id="ARBA00023024"/>
    </source>
</evidence>
<proteinExistence type="inferred from homology"/>
<dbReference type="GO" id="GO:0008061">
    <property type="term" value="F:chitin binding"/>
    <property type="evidence" value="ECO:0007669"/>
    <property type="project" value="InterPro"/>
</dbReference>
<dbReference type="EMBL" id="MGAL01000004">
    <property type="protein sequence ID" value="OGK49183.1"/>
    <property type="molecule type" value="Genomic_DNA"/>
</dbReference>
<dbReference type="GO" id="GO:0008843">
    <property type="term" value="F:endochitinase activity"/>
    <property type="evidence" value="ECO:0007669"/>
    <property type="project" value="UniProtKB-EC"/>
</dbReference>
<evidence type="ECO:0000256" key="3">
    <source>
        <dbReference type="ARBA" id="ARBA00022801"/>
    </source>
</evidence>
<dbReference type="PROSITE" id="PS51910">
    <property type="entry name" value="GH18_2"/>
    <property type="match status" value="1"/>
</dbReference>
<keyword evidence="4" id="KW-0146">Chitin degradation</keyword>
<dbReference type="InterPro" id="IPR001223">
    <property type="entry name" value="Glyco_hydro18_cat"/>
</dbReference>
<dbReference type="Gene3D" id="3.20.20.80">
    <property type="entry name" value="Glycosidases"/>
    <property type="match status" value="1"/>
</dbReference>
<keyword evidence="8" id="KW-0812">Transmembrane</keyword>
<dbReference type="InterPro" id="IPR029070">
    <property type="entry name" value="Chitinase_insertion_sf"/>
</dbReference>
<evidence type="ECO:0000256" key="7">
    <source>
        <dbReference type="RuleBase" id="RU004453"/>
    </source>
</evidence>
<keyword evidence="4" id="KW-0119">Carbohydrate metabolism</keyword>
<dbReference type="InterPro" id="IPR001579">
    <property type="entry name" value="Glyco_hydro_18_chit_AS"/>
</dbReference>
<gene>
    <name evidence="10" type="ORF">A3A93_04955</name>
</gene>
<evidence type="ECO:0000256" key="6">
    <source>
        <dbReference type="RuleBase" id="RU000489"/>
    </source>
</evidence>
<dbReference type="GO" id="GO:0006032">
    <property type="term" value="P:chitin catabolic process"/>
    <property type="evidence" value="ECO:0007669"/>
    <property type="project" value="UniProtKB-KW"/>
</dbReference>
<keyword evidence="5 6" id="KW-0326">Glycosidase</keyword>
<evidence type="ECO:0000313" key="10">
    <source>
        <dbReference type="EMBL" id="OGK49183.1"/>
    </source>
</evidence>
<dbReference type="InterPro" id="IPR017853">
    <property type="entry name" value="GH"/>
</dbReference>
<keyword evidence="3 6" id="KW-0378">Hydrolase</keyword>
<evidence type="ECO:0000256" key="8">
    <source>
        <dbReference type="SAM" id="Phobius"/>
    </source>
</evidence>
<protein>
    <recommendedName>
        <fullName evidence="2">chitinase</fullName>
        <ecNumber evidence="2">3.2.1.14</ecNumber>
    </recommendedName>
</protein>
<feature type="domain" description="GH18" evidence="9">
    <location>
        <begin position="81"/>
        <end position="423"/>
    </location>
</feature>
<dbReference type="SUPFAM" id="SSF51445">
    <property type="entry name" value="(Trans)glycosidases"/>
    <property type="match status" value="1"/>
</dbReference>
<keyword evidence="8" id="KW-0472">Membrane</keyword>
<dbReference type="InterPro" id="IPR011583">
    <property type="entry name" value="Chitinase_II/V-like_cat"/>
</dbReference>
<name>A0A1F7J0S3_9BACT</name>
<evidence type="ECO:0000313" key="11">
    <source>
        <dbReference type="Proteomes" id="UP000177141"/>
    </source>
</evidence>
<reference evidence="10 11" key="1">
    <citation type="journal article" date="2016" name="Nat. Commun.">
        <title>Thousands of microbial genomes shed light on interconnected biogeochemical processes in an aquifer system.</title>
        <authorList>
            <person name="Anantharaman K."/>
            <person name="Brown C.T."/>
            <person name="Hug L.A."/>
            <person name="Sharon I."/>
            <person name="Castelle C.J."/>
            <person name="Probst A.J."/>
            <person name="Thomas B.C."/>
            <person name="Singh A."/>
            <person name="Wilkins M.J."/>
            <person name="Karaoz U."/>
            <person name="Brodie E.L."/>
            <person name="Williams K.H."/>
            <person name="Hubbard S.S."/>
            <person name="Banfield J.F."/>
        </authorList>
    </citation>
    <scope>NUCLEOTIDE SEQUENCE [LARGE SCALE GENOMIC DNA]</scope>
</reference>
<dbReference type="PANTHER" id="PTHR11177">
    <property type="entry name" value="CHITINASE"/>
    <property type="match status" value="1"/>
</dbReference>
<dbReference type="Proteomes" id="UP000177141">
    <property type="component" value="Unassembled WGS sequence"/>
</dbReference>
<dbReference type="EC" id="3.2.1.14" evidence="2"/>
<feature type="transmembrane region" description="Helical" evidence="8">
    <location>
        <begin position="21"/>
        <end position="43"/>
    </location>
</feature>
<sequence>MLFGFHEYRRSIAEHVSKQNRVFFTVLSLFITAILTVVAYGYFYSPAFTILSIASEESISPLPDNYTAPLEQTRTITSDRKQVIGFLPSWSIAQDARVYPEYLDQIIYFGIGIDQHGNLMKVDDKAQPLVEWSYLNSDYFKTLQDKSKKTKTKILVAIKNFDNTSIDTLIGNENYTNNAVTQLTKLVDDYDLDGINIDFEYFSDIETQTLQNYNRFLTTLSSKLKEIKSDSVLSVDVNATVVYRDNAYDMVKIGEVVDQVIIMGYDYHRATSIYAGSVAPIDAEREDPSIRQTINSLEGRVGREKLILGIPLYGYEWQTFSKEKNSRTMPDTGAIATYKRVRQLITGRDDVELNFDETSLTPWLTYNQNGLIKQIYYEDERSILEKIKFVQLNDLDGIALWALGYEGDYVEPWAIIKENIHNE</sequence>
<accession>A0A1F7J0S3</accession>
<dbReference type="Gene3D" id="3.10.50.10">
    <property type="match status" value="1"/>
</dbReference>
<comment type="catalytic activity">
    <reaction evidence="1">
        <text>Random endo-hydrolysis of N-acetyl-beta-D-glucosaminide (1-&gt;4)-beta-linkages in chitin and chitodextrins.</text>
        <dbReference type="EC" id="3.2.1.14"/>
    </reaction>
</comment>
<dbReference type="GO" id="GO:0005975">
    <property type="term" value="P:carbohydrate metabolic process"/>
    <property type="evidence" value="ECO:0007669"/>
    <property type="project" value="InterPro"/>
</dbReference>
<evidence type="ECO:0000256" key="5">
    <source>
        <dbReference type="ARBA" id="ARBA00023295"/>
    </source>
</evidence>
<comment type="caution">
    <text evidence="10">The sequence shown here is derived from an EMBL/GenBank/DDBJ whole genome shotgun (WGS) entry which is preliminary data.</text>
</comment>
<dbReference type="PROSITE" id="PS01095">
    <property type="entry name" value="GH18_1"/>
    <property type="match status" value="1"/>
</dbReference>
<evidence type="ECO:0000256" key="1">
    <source>
        <dbReference type="ARBA" id="ARBA00000822"/>
    </source>
</evidence>
<keyword evidence="4" id="KW-0624">Polysaccharide degradation</keyword>
<evidence type="ECO:0000256" key="2">
    <source>
        <dbReference type="ARBA" id="ARBA00012729"/>
    </source>
</evidence>
<dbReference type="SMART" id="SM00636">
    <property type="entry name" value="Glyco_18"/>
    <property type="match status" value="1"/>
</dbReference>
<organism evidence="10 11">
    <name type="scientific">Candidatus Roizmanbacteria bacterium RIFCSPLOWO2_01_FULL_38_12</name>
    <dbReference type="NCBI Taxonomy" id="1802061"/>
    <lineage>
        <taxon>Bacteria</taxon>
        <taxon>Candidatus Roizmaniibacteriota</taxon>
    </lineage>
</organism>
<dbReference type="InterPro" id="IPR050314">
    <property type="entry name" value="Glycosyl_Hydrlase_18"/>
</dbReference>
<dbReference type="AlphaFoldDB" id="A0A1F7J0S3"/>
<dbReference type="Pfam" id="PF00704">
    <property type="entry name" value="Glyco_hydro_18"/>
    <property type="match status" value="1"/>
</dbReference>
<evidence type="ECO:0000259" key="9">
    <source>
        <dbReference type="PROSITE" id="PS51910"/>
    </source>
</evidence>
<dbReference type="STRING" id="1802061.A3A93_04955"/>
<dbReference type="PANTHER" id="PTHR11177:SF317">
    <property type="entry name" value="CHITINASE 12-RELATED"/>
    <property type="match status" value="1"/>
</dbReference>
<comment type="similarity">
    <text evidence="7">Belongs to the glycosyl hydrolase 18 family.</text>
</comment>
<keyword evidence="8" id="KW-1133">Transmembrane helix</keyword>